<dbReference type="PANTHER" id="PTHR30298">
    <property type="entry name" value="H REPEAT-ASSOCIATED PREDICTED TRANSPOSASE"/>
    <property type="match status" value="1"/>
</dbReference>
<evidence type="ECO:0000313" key="3">
    <source>
        <dbReference type="Proteomes" id="UP000731465"/>
    </source>
</evidence>
<proteinExistence type="predicted"/>
<comment type="caution">
    <text evidence="2">The sequence shown here is derived from an EMBL/GenBank/DDBJ whole genome shotgun (WGS) entry which is preliminary data.</text>
</comment>
<accession>A0ABS7DG25</accession>
<dbReference type="InterPro" id="IPR051698">
    <property type="entry name" value="Transposase_11-like"/>
</dbReference>
<organism evidence="2 3">
    <name type="scientific">Succinivibrio faecicola</name>
    <dbReference type="NCBI Taxonomy" id="2820300"/>
    <lineage>
        <taxon>Bacteria</taxon>
        <taxon>Pseudomonadati</taxon>
        <taxon>Pseudomonadota</taxon>
        <taxon>Gammaproteobacteria</taxon>
        <taxon>Aeromonadales</taxon>
        <taxon>Succinivibrionaceae</taxon>
        <taxon>Succinivibrio</taxon>
    </lineage>
</organism>
<keyword evidence="3" id="KW-1185">Reference proteome</keyword>
<evidence type="ECO:0000313" key="2">
    <source>
        <dbReference type="EMBL" id="MBW7570253.1"/>
    </source>
</evidence>
<evidence type="ECO:0000259" key="1">
    <source>
        <dbReference type="Pfam" id="PF01609"/>
    </source>
</evidence>
<gene>
    <name evidence="2" type="ORF">J5V48_05020</name>
</gene>
<sequence length="410" mass="47041">MFYGLDDEVPSEQTIRRVISGVKTEETIKFLTEYFSEYQKNSQSSEDEVPLSKRDVIAADGQNIRATRQTKKGNDARKSTGYDLVSLYSTKYGLTISQRAVDKKNHEAEAILEMIATLNLRNCILTWDAINTRAVTLDAVVKAFADFLVSLKANQGELFDVIEEAFSWLDVDKFQGEVLSSSRTSTDHGRIETKEISILSAEDILSTDLKRKWTHVHSVIRVRTSRIYKSSGVQTEDREDKFFISSITPDGLDPSFAATMQDIILSRWQIESRHWVIDVVFGQDALPLRNKEYIENSTVYTKIACNVLSYIRDHVPYYNGKPWSFESLQILARKAQTNFMFLKAFFTKDMTEIENDERFIGIFYKEPEPTGNDVPDNLEITGHENQIDDSFMLANLVRRSSKIKSKRKLR</sequence>
<dbReference type="Proteomes" id="UP000731465">
    <property type="component" value="Unassembled WGS sequence"/>
</dbReference>
<dbReference type="EMBL" id="JAGFNY010000013">
    <property type="protein sequence ID" value="MBW7570253.1"/>
    <property type="molecule type" value="Genomic_DNA"/>
</dbReference>
<dbReference type="InterPro" id="IPR047647">
    <property type="entry name" value="ISAs1_transpos"/>
</dbReference>
<name>A0ABS7DG25_9GAMM</name>
<dbReference type="Pfam" id="PF01609">
    <property type="entry name" value="DDE_Tnp_1"/>
    <property type="match status" value="1"/>
</dbReference>
<feature type="domain" description="Transposase IS4-like" evidence="1">
    <location>
        <begin position="52"/>
        <end position="296"/>
    </location>
</feature>
<dbReference type="NCBIfam" id="NF033564">
    <property type="entry name" value="transpos_ISAs1"/>
    <property type="match status" value="1"/>
</dbReference>
<reference evidence="2 3" key="1">
    <citation type="submission" date="2021-03" db="EMBL/GenBank/DDBJ databases">
        <title>Succinivibrio sp. nov. isolated from feces of cow.</title>
        <authorList>
            <person name="Choi J.-Y."/>
        </authorList>
    </citation>
    <scope>NUCLEOTIDE SEQUENCE [LARGE SCALE GENOMIC DNA]</scope>
    <source>
        <strain evidence="2 3">AGMB01872</strain>
    </source>
</reference>
<dbReference type="PANTHER" id="PTHR30298:SF0">
    <property type="entry name" value="PROTEIN YBFL-RELATED"/>
    <property type="match status" value="1"/>
</dbReference>
<dbReference type="InterPro" id="IPR002559">
    <property type="entry name" value="Transposase_11"/>
</dbReference>
<protein>
    <submittedName>
        <fullName evidence="2">ISAs1 family transposase</fullName>
    </submittedName>
</protein>